<organism evidence="13 14">
    <name type="scientific">Candidatus Kerfeldbacteria bacterium RIFCSPHIGHO2_02_FULL_42_14</name>
    <dbReference type="NCBI Taxonomy" id="1798540"/>
    <lineage>
        <taxon>Bacteria</taxon>
        <taxon>Candidatus Kerfeldiibacteriota</taxon>
    </lineage>
</organism>
<dbReference type="NCBIfam" id="NF009687">
    <property type="entry name" value="PRK13208.1"/>
    <property type="match status" value="1"/>
</dbReference>
<dbReference type="GO" id="GO:0002161">
    <property type="term" value="F:aminoacyl-tRNA deacylase activity"/>
    <property type="evidence" value="ECO:0007669"/>
    <property type="project" value="InterPro"/>
</dbReference>
<dbReference type="CDD" id="cd07962">
    <property type="entry name" value="Anticodon_Ia_Val"/>
    <property type="match status" value="1"/>
</dbReference>
<evidence type="ECO:0000256" key="3">
    <source>
        <dbReference type="ARBA" id="ARBA00022490"/>
    </source>
</evidence>
<dbReference type="InterPro" id="IPR013155">
    <property type="entry name" value="M/V/L/I-tRNA-synth_anticd-bd"/>
</dbReference>
<evidence type="ECO:0000256" key="9">
    <source>
        <dbReference type="ARBA" id="ARBA00047552"/>
    </source>
</evidence>
<dbReference type="Pfam" id="PF08264">
    <property type="entry name" value="Anticodon_1"/>
    <property type="match status" value="1"/>
</dbReference>
<keyword evidence="6" id="KW-0067">ATP-binding</keyword>
<dbReference type="PRINTS" id="PR00986">
    <property type="entry name" value="TRNASYNTHVAL"/>
</dbReference>
<keyword evidence="8" id="KW-0030">Aminoacyl-tRNA synthetase</keyword>
<keyword evidence="5" id="KW-0547">Nucleotide-binding</keyword>
<evidence type="ECO:0000256" key="6">
    <source>
        <dbReference type="ARBA" id="ARBA00022840"/>
    </source>
</evidence>
<dbReference type="Proteomes" id="UP000177165">
    <property type="component" value="Unassembled WGS sequence"/>
</dbReference>
<dbReference type="SUPFAM" id="SSF47323">
    <property type="entry name" value="Anticodon-binding domain of a subclass of class I aminoacyl-tRNA synthetases"/>
    <property type="match status" value="1"/>
</dbReference>
<dbReference type="InterPro" id="IPR033705">
    <property type="entry name" value="Anticodon_Ia_Val"/>
</dbReference>
<comment type="caution">
    <text evidence="13">The sequence shown here is derived from an EMBL/GenBank/DDBJ whole genome shotgun (WGS) entry which is preliminary data.</text>
</comment>
<reference evidence="13 14" key="1">
    <citation type="journal article" date="2016" name="Nat. Commun.">
        <title>Thousands of microbial genomes shed light on interconnected biogeochemical processes in an aquifer system.</title>
        <authorList>
            <person name="Anantharaman K."/>
            <person name="Brown C.T."/>
            <person name="Hug L.A."/>
            <person name="Sharon I."/>
            <person name="Castelle C.J."/>
            <person name="Probst A.J."/>
            <person name="Thomas B.C."/>
            <person name="Singh A."/>
            <person name="Wilkins M.J."/>
            <person name="Karaoz U."/>
            <person name="Brodie E.L."/>
            <person name="Williams K.H."/>
            <person name="Hubbard S.S."/>
            <person name="Banfield J.F."/>
        </authorList>
    </citation>
    <scope>NUCLEOTIDE SEQUENCE [LARGE SCALE GENOMIC DNA]</scope>
</reference>
<accession>A0A1G2ANK9</accession>
<dbReference type="PANTHER" id="PTHR11946">
    <property type="entry name" value="VALYL-TRNA SYNTHETASES"/>
    <property type="match status" value="1"/>
</dbReference>
<dbReference type="FunFam" id="3.40.50.620:FF:000192">
    <property type="entry name" value="Valine--tRNA ligase"/>
    <property type="match status" value="1"/>
</dbReference>
<dbReference type="Pfam" id="PF00133">
    <property type="entry name" value="tRNA-synt_1"/>
    <property type="match status" value="1"/>
</dbReference>
<sequence>MESKNYDRIATEKRWKKFWEKEKIFQFSEKSKAPLYVVDTPPPYVSADHLHAGHIMSYAQAEFIVRYQRMRGFNVFYPMGFDDNGLPTERFVEKKYKIDKSKITKSEFIKICLQETEQGAQTYKKLWDDLGISVDWTKTYSTISPLATKVSQWSFLDLHKKGALYRNEAPVLWCPSCRTAIAQADLEDKKEDAKINSIYFSSHGTKLTIATTRPELLSACVALYVNPTDTRYKHLIGKNALVPLFDYEVPIRASEKVDSAFGTGLMMVCTWGDKEDLEKWQTDKLQTRAVLREDGRLNELGIAYRGLKIYEARKKIISDLQRKGYLIKQEDISHTLNVHERCGTPVEFILSKQWFIKIADLQKTWLAYGKKLHWYPETKRQDYELWVNSLQWDWCISRQRYYGVPFPVWYCEHCLEPILAHEKMLPVNPAEVKPPLSSCPKCGHKKFVPENDVMDTWATSSVTPFIIRELVRDKQIKKKLFPATLRPNAFEIIRTWDFYSIVKSHYHFQSVPFRDVMISGHGLDEHGRKISKRLGNYIPSEKLLEEYGADAIRYWATGAMLGQNLRFNIQEVKKGRKTTIKLWNVGRLILMNLGDFKFKEVSRHLECADIWILQEFNQTLTKVTHAFDAYAYAKAKDEIDQFFWSKFTDYYLEFIKYRLSGDDAISQQAARYTLTTVFLGIIKMYAPILPFITEELYQLIYKKNERAKSLHLSQWPSVIEIHTDQDVSDFTQAIAAIDEIRKYKSERAMPLGSELAKYKLTTKVDVDKYGEFIRNAARVKILR</sequence>
<keyword evidence="4 13" id="KW-0436">Ligase</keyword>
<proteinExistence type="predicted"/>
<dbReference type="GO" id="GO:0004832">
    <property type="term" value="F:valine-tRNA ligase activity"/>
    <property type="evidence" value="ECO:0007669"/>
    <property type="project" value="UniProtKB-UniRule"/>
</dbReference>
<name>A0A1G2ANK9_9BACT</name>
<dbReference type="EMBL" id="MHKB01000015">
    <property type="protein sequence ID" value="OGY78481.1"/>
    <property type="molecule type" value="Genomic_DNA"/>
</dbReference>
<dbReference type="PANTHER" id="PTHR11946:SF93">
    <property type="entry name" value="VALINE--TRNA LIGASE, CHLOROPLASTIC_MITOCHONDRIAL 2"/>
    <property type="match status" value="1"/>
</dbReference>
<dbReference type="GO" id="GO:0005829">
    <property type="term" value="C:cytosol"/>
    <property type="evidence" value="ECO:0007669"/>
    <property type="project" value="TreeGrafter"/>
</dbReference>
<dbReference type="GO" id="GO:0006438">
    <property type="term" value="P:valyl-tRNA aminoacylation"/>
    <property type="evidence" value="ECO:0007669"/>
    <property type="project" value="UniProtKB-UniRule"/>
</dbReference>
<evidence type="ECO:0000259" key="12">
    <source>
        <dbReference type="Pfam" id="PF08264"/>
    </source>
</evidence>
<dbReference type="InterPro" id="IPR009080">
    <property type="entry name" value="tRNAsynth_Ia_anticodon-bd"/>
</dbReference>
<comment type="subcellular location">
    <subcellularLocation>
        <location evidence="1">Cytoplasm</location>
    </subcellularLocation>
</comment>
<evidence type="ECO:0000256" key="10">
    <source>
        <dbReference type="NCBIfam" id="TIGR00422"/>
    </source>
</evidence>
<dbReference type="InterPro" id="IPR009008">
    <property type="entry name" value="Val/Leu/Ile-tRNA-synth_edit"/>
</dbReference>
<dbReference type="NCBIfam" id="TIGR00422">
    <property type="entry name" value="valS"/>
    <property type="match status" value="1"/>
</dbReference>
<evidence type="ECO:0000256" key="4">
    <source>
        <dbReference type="ARBA" id="ARBA00022598"/>
    </source>
</evidence>
<protein>
    <recommendedName>
        <fullName evidence="2 10">Valine--tRNA ligase</fullName>
        <ecNumber evidence="2 10">6.1.1.9</ecNumber>
    </recommendedName>
</protein>
<dbReference type="GO" id="GO:0005524">
    <property type="term" value="F:ATP binding"/>
    <property type="evidence" value="ECO:0007669"/>
    <property type="project" value="UniProtKB-KW"/>
</dbReference>
<feature type="domain" description="Aminoacyl-tRNA synthetase class Ia" evidence="11">
    <location>
        <begin position="15"/>
        <end position="567"/>
    </location>
</feature>
<evidence type="ECO:0000256" key="8">
    <source>
        <dbReference type="ARBA" id="ARBA00023146"/>
    </source>
</evidence>
<dbReference type="SUPFAM" id="SSF52374">
    <property type="entry name" value="Nucleotidylyl transferase"/>
    <property type="match status" value="1"/>
</dbReference>
<dbReference type="SUPFAM" id="SSF50677">
    <property type="entry name" value="ValRS/IleRS/LeuRS editing domain"/>
    <property type="match status" value="1"/>
</dbReference>
<dbReference type="InterPro" id="IPR002303">
    <property type="entry name" value="Valyl-tRNA_ligase"/>
</dbReference>
<dbReference type="InterPro" id="IPR014729">
    <property type="entry name" value="Rossmann-like_a/b/a_fold"/>
</dbReference>
<dbReference type="Gene3D" id="1.10.730.10">
    <property type="entry name" value="Isoleucyl-tRNA Synthetase, Domain 1"/>
    <property type="match status" value="1"/>
</dbReference>
<evidence type="ECO:0000256" key="7">
    <source>
        <dbReference type="ARBA" id="ARBA00022917"/>
    </source>
</evidence>
<dbReference type="STRING" id="1798540.A3B74_02180"/>
<keyword evidence="7" id="KW-0648">Protein biosynthesis</keyword>
<dbReference type="Gene3D" id="3.40.50.620">
    <property type="entry name" value="HUPs"/>
    <property type="match status" value="2"/>
</dbReference>
<comment type="catalytic activity">
    <reaction evidence="9">
        <text>tRNA(Val) + L-valine + ATP = L-valyl-tRNA(Val) + AMP + diphosphate</text>
        <dbReference type="Rhea" id="RHEA:10704"/>
        <dbReference type="Rhea" id="RHEA-COMP:9672"/>
        <dbReference type="Rhea" id="RHEA-COMP:9708"/>
        <dbReference type="ChEBI" id="CHEBI:30616"/>
        <dbReference type="ChEBI" id="CHEBI:33019"/>
        <dbReference type="ChEBI" id="CHEBI:57762"/>
        <dbReference type="ChEBI" id="CHEBI:78442"/>
        <dbReference type="ChEBI" id="CHEBI:78537"/>
        <dbReference type="ChEBI" id="CHEBI:456215"/>
        <dbReference type="EC" id="6.1.1.9"/>
    </reaction>
</comment>
<evidence type="ECO:0000256" key="1">
    <source>
        <dbReference type="ARBA" id="ARBA00004496"/>
    </source>
</evidence>
<evidence type="ECO:0000259" key="11">
    <source>
        <dbReference type="Pfam" id="PF00133"/>
    </source>
</evidence>
<evidence type="ECO:0000313" key="14">
    <source>
        <dbReference type="Proteomes" id="UP000177165"/>
    </source>
</evidence>
<dbReference type="EC" id="6.1.1.9" evidence="2 10"/>
<gene>
    <name evidence="13" type="ORF">A3B74_02180</name>
</gene>
<feature type="domain" description="Methionyl/Valyl/Leucyl/Isoleucyl-tRNA synthetase anticodon-binding" evidence="12">
    <location>
        <begin position="609"/>
        <end position="755"/>
    </location>
</feature>
<dbReference type="AlphaFoldDB" id="A0A1G2ANK9"/>
<evidence type="ECO:0000256" key="2">
    <source>
        <dbReference type="ARBA" id="ARBA00013169"/>
    </source>
</evidence>
<evidence type="ECO:0000313" key="13">
    <source>
        <dbReference type="EMBL" id="OGY78481.1"/>
    </source>
</evidence>
<evidence type="ECO:0000256" key="5">
    <source>
        <dbReference type="ARBA" id="ARBA00022741"/>
    </source>
</evidence>
<dbReference type="InterPro" id="IPR002300">
    <property type="entry name" value="aa-tRNA-synth_Ia"/>
</dbReference>
<keyword evidence="3" id="KW-0963">Cytoplasm</keyword>